<evidence type="ECO:0000313" key="5">
    <source>
        <dbReference type="Proteomes" id="UP000282028"/>
    </source>
</evidence>
<evidence type="ECO:0000259" key="3">
    <source>
        <dbReference type="PROSITE" id="PS51186"/>
    </source>
</evidence>
<dbReference type="GO" id="GO:0016747">
    <property type="term" value="F:acyltransferase activity, transferring groups other than amino-acyl groups"/>
    <property type="evidence" value="ECO:0007669"/>
    <property type="project" value="InterPro"/>
</dbReference>
<dbReference type="PROSITE" id="PS51186">
    <property type="entry name" value="GNAT"/>
    <property type="match status" value="1"/>
</dbReference>
<dbReference type="Pfam" id="PF00583">
    <property type="entry name" value="Acetyltransf_1"/>
    <property type="match status" value="1"/>
</dbReference>
<dbReference type="InterPro" id="IPR016181">
    <property type="entry name" value="Acyl_CoA_acyltransferase"/>
</dbReference>
<dbReference type="InterPro" id="IPR050680">
    <property type="entry name" value="YpeA/RimI_acetyltransf"/>
</dbReference>
<dbReference type="Proteomes" id="UP000282028">
    <property type="component" value="Unassembled WGS sequence"/>
</dbReference>
<name>A0A3M8C174_9BACL</name>
<evidence type="ECO:0000313" key="4">
    <source>
        <dbReference type="EMBL" id="RNB68665.1"/>
    </source>
</evidence>
<dbReference type="InterPro" id="IPR000182">
    <property type="entry name" value="GNAT_dom"/>
</dbReference>
<keyword evidence="5" id="KW-1185">Reference proteome</keyword>
<dbReference type="Gene3D" id="3.40.630.30">
    <property type="match status" value="1"/>
</dbReference>
<feature type="domain" description="N-acetyltransferase" evidence="3">
    <location>
        <begin position="163"/>
        <end position="310"/>
    </location>
</feature>
<proteinExistence type="predicted"/>
<protein>
    <submittedName>
        <fullName evidence="4">GNAT family N-acetyltransferase</fullName>
    </submittedName>
</protein>
<organism evidence="4 5">
    <name type="scientific">Brevibacillus invocatus</name>
    <dbReference type="NCBI Taxonomy" id="173959"/>
    <lineage>
        <taxon>Bacteria</taxon>
        <taxon>Bacillati</taxon>
        <taxon>Bacillota</taxon>
        <taxon>Bacilli</taxon>
        <taxon>Bacillales</taxon>
        <taxon>Paenibacillaceae</taxon>
        <taxon>Brevibacillus</taxon>
    </lineage>
</organism>
<dbReference type="CDD" id="cd04301">
    <property type="entry name" value="NAT_SF"/>
    <property type="match status" value="1"/>
</dbReference>
<gene>
    <name evidence="4" type="ORF">EDM52_19905</name>
</gene>
<sequence length="310" mass="35400">MSPTTNERLVKCMKIEALTSEKVESFIAYCKKHKAEVDDSFLYDDDLKGFKPDAENPTYLITNSLGEVIAAASLMITEYYKRGKSARFRIFHAEPSDDDCYSMLMQAVIRHAKGLDKVFLFVPVNHQTLRAHMERLSFAVERYSFLFVRESPEVPEYDLQKDYEIRAFRAGMDEGIWCDVRNAGFARLQGNDTPITPEMVTKMIQSEEHIEGGMMILFHHDRPVGIVRGAADEYEGEPIMNIGPLAILPEYQGRGLGRILLRAALRFAKEKSYASTILSVNGENERAKTLYLHEGFRQVEAVVCYAYRLK</sequence>
<dbReference type="RefSeq" id="WP_122910697.1">
    <property type="nucleotide sequence ID" value="NZ_RHHR01000042.1"/>
</dbReference>
<dbReference type="SUPFAM" id="SSF55729">
    <property type="entry name" value="Acyl-CoA N-acyltransferases (Nat)"/>
    <property type="match status" value="1"/>
</dbReference>
<comment type="caution">
    <text evidence="4">The sequence shown here is derived from an EMBL/GenBank/DDBJ whole genome shotgun (WGS) entry which is preliminary data.</text>
</comment>
<accession>A0A3M8C174</accession>
<dbReference type="OrthoDB" id="9797826at2"/>
<keyword evidence="2" id="KW-0012">Acyltransferase</keyword>
<dbReference type="AlphaFoldDB" id="A0A3M8C174"/>
<dbReference type="EMBL" id="RHHR01000042">
    <property type="protein sequence ID" value="RNB68665.1"/>
    <property type="molecule type" value="Genomic_DNA"/>
</dbReference>
<dbReference type="PANTHER" id="PTHR43420">
    <property type="entry name" value="ACETYLTRANSFERASE"/>
    <property type="match status" value="1"/>
</dbReference>
<reference evidence="4 5" key="1">
    <citation type="submission" date="2018-10" db="EMBL/GenBank/DDBJ databases">
        <title>Phylogenomics of Brevibacillus.</title>
        <authorList>
            <person name="Dunlap C."/>
        </authorList>
    </citation>
    <scope>NUCLEOTIDE SEQUENCE [LARGE SCALE GENOMIC DNA]</scope>
    <source>
        <strain evidence="4 5">JCM 12215</strain>
    </source>
</reference>
<evidence type="ECO:0000256" key="2">
    <source>
        <dbReference type="ARBA" id="ARBA00023315"/>
    </source>
</evidence>
<dbReference type="PANTHER" id="PTHR43420:SF47">
    <property type="entry name" value="N-ACETYLTRANSFERASE DOMAIN-CONTAINING PROTEIN"/>
    <property type="match status" value="1"/>
</dbReference>
<evidence type="ECO:0000256" key="1">
    <source>
        <dbReference type="ARBA" id="ARBA00022679"/>
    </source>
</evidence>
<keyword evidence="1 4" id="KW-0808">Transferase</keyword>